<evidence type="ECO:0000256" key="3">
    <source>
        <dbReference type="ARBA" id="ARBA00022679"/>
    </source>
</evidence>
<evidence type="ECO:0000256" key="2">
    <source>
        <dbReference type="ARBA" id="ARBA00006464"/>
    </source>
</evidence>
<dbReference type="EMBL" id="BMCU01000009">
    <property type="protein sequence ID" value="GGG29151.1"/>
    <property type="molecule type" value="Genomic_DNA"/>
</dbReference>
<dbReference type="RefSeq" id="WP_188547957.1">
    <property type="nucleotide sequence ID" value="NZ_BMCU01000009.1"/>
</dbReference>
<dbReference type="GO" id="GO:0016020">
    <property type="term" value="C:membrane"/>
    <property type="evidence" value="ECO:0007669"/>
    <property type="project" value="UniProtKB-SubCell"/>
</dbReference>
<evidence type="ECO:0000256" key="1">
    <source>
        <dbReference type="ARBA" id="ARBA00004141"/>
    </source>
</evidence>
<organism evidence="9 10">
    <name type="scientific">Rhodococcoides trifolii</name>
    <dbReference type="NCBI Taxonomy" id="908250"/>
    <lineage>
        <taxon>Bacteria</taxon>
        <taxon>Bacillati</taxon>
        <taxon>Actinomycetota</taxon>
        <taxon>Actinomycetes</taxon>
        <taxon>Mycobacteriales</taxon>
        <taxon>Nocardiaceae</taxon>
        <taxon>Rhodococcoides</taxon>
    </lineage>
</organism>
<feature type="transmembrane region" description="Helical" evidence="7">
    <location>
        <begin position="102"/>
        <end position="125"/>
    </location>
</feature>
<sequence length="495" mass="53601">MTSPNPVDPDDSEADRFFVSPAVGSSVRSPRQTWQRSYVKQALILDISIVAAAAGFAFLVDMGGKTSVGPGQSISMAVLWTLFLAVLRTRDTAIVGNGYEEYRRVITATAALVGVIAIVALFLQAGIAREYLVLSFPTGLIGLVLGRHFLRRRLAQSRGRGENVNDMIVVGTVESVRSLSHRFDSTASAGYRVIGACVPNYDGDTLVVGDRIVPVFGDLSSLDFAITTTTATAVAVASTEQLGYEGMKNLAWKLDNHDIDLIVSPGVADLSVPRMRIEPIDGLPILQIGQPSFEGAHVAAKSVFGFFLASFGLVVTAPVLLAAAIAIKLEDGGPVFFRQRRVGRGGKVFRIWKLRTMVVNADSIVSDARDAAGQNESVFYKSANDARITKIGRFLRRTSIDELPQLFNVIAGDMSIVGPRPLVEGEGSNIAHFIQRRSLVKPGVTGLWQVSGRSDVTEEERIRLDHLYIDNWSPVQDLVIVWRTIAAVIKSDGAY</sequence>
<reference evidence="9" key="1">
    <citation type="journal article" date="2014" name="Int. J. Syst. Evol. Microbiol.">
        <title>Complete genome sequence of Corynebacterium casei LMG S-19264T (=DSM 44701T), isolated from a smear-ripened cheese.</title>
        <authorList>
            <consortium name="US DOE Joint Genome Institute (JGI-PGF)"/>
            <person name="Walter F."/>
            <person name="Albersmeier A."/>
            <person name="Kalinowski J."/>
            <person name="Ruckert C."/>
        </authorList>
    </citation>
    <scope>NUCLEOTIDE SEQUENCE</scope>
    <source>
        <strain evidence="9">CCM 7905</strain>
    </source>
</reference>
<evidence type="ECO:0000256" key="4">
    <source>
        <dbReference type="ARBA" id="ARBA00022692"/>
    </source>
</evidence>
<comment type="similarity">
    <text evidence="2">Belongs to the bacterial sugar transferase family.</text>
</comment>
<evidence type="ECO:0000259" key="8">
    <source>
        <dbReference type="Pfam" id="PF02397"/>
    </source>
</evidence>
<feature type="transmembrane region" description="Helical" evidence="7">
    <location>
        <begin position="72"/>
        <end position="90"/>
    </location>
</feature>
<feature type="transmembrane region" description="Helical" evidence="7">
    <location>
        <begin position="131"/>
        <end position="150"/>
    </location>
</feature>
<evidence type="ECO:0000256" key="5">
    <source>
        <dbReference type="ARBA" id="ARBA00022989"/>
    </source>
</evidence>
<dbReference type="NCBIfam" id="TIGR03025">
    <property type="entry name" value="EPS_sugtrans"/>
    <property type="match status" value="1"/>
</dbReference>
<evidence type="ECO:0000256" key="6">
    <source>
        <dbReference type="ARBA" id="ARBA00023136"/>
    </source>
</evidence>
<name>A0A917G8S1_9NOCA</name>
<feature type="domain" description="Bacterial sugar transferase" evidence="8">
    <location>
        <begin position="301"/>
        <end position="490"/>
    </location>
</feature>
<keyword evidence="6 7" id="KW-0472">Membrane</keyword>
<dbReference type="InterPro" id="IPR003362">
    <property type="entry name" value="Bact_transf"/>
</dbReference>
<reference evidence="9" key="2">
    <citation type="submission" date="2020-09" db="EMBL/GenBank/DDBJ databases">
        <authorList>
            <person name="Sun Q."/>
            <person name="Sedlacek I."/>
        </authorList>
    </citation>
    <scope>NUCLEOTIDE SEQUENCE</scope>
    <source>
        <strain evidence="9">CCM 7905</strain>
    </source>
</reference>
<keyword evidence="4 7" id="KW-0812">Transmembrane</keyword>
<evidence type="ECO:0000313" key="10">
    <source>
        <dbReference type="Proteomes" id="UP000654257"/>
    </source>
</evidence>
<gene>
    <name evidence="9" type="ORF">GCM10007304_48760</name>
</gene>
<dbReference type="InterPro" id="IPR017475">
    <property type="entry name" value="EPS_sugar_tfrase"/>
</dbReference>
<comment type="subcellular location">
    <subcellularLocation>
        <location evidence="1">Membrane</location>
        <topology evidence="1">Multi-pass membrane protein</topology>
    </subcellularLocation>
</comment>
<accession>A0A917G8S1</accession>
<dbReference type="GO" id="GO:0016780">
    <property type="term" value="F:phosphotransferase activity, for other substituted phosphate groups"/>
    <property type="evidence" value="ECO:0007669"/>
    <property type="project" value="TreeGrafter"/>
</dbReference>
<dbReference type="AlphaFoldDB" id="A0A917G8S1"/>
<feature type="transmembrane region" description="Helical" evidence="7">
    <location>
        <begin position="38"/>
        <end position="60"/>
    </location>
</feature>
<dbReference type="PANTHER" id="PTHR30576">
    <property type="entry name" value="COLANIC BIOSYNTHESIS UDP-GLUCOSE LIPID CARRIER TRANSFERASE"/>
    <property type="match status" value="1"/>
</dbReference>
<dbReference type="Pfam" id="PF02397">
    <property type="entry name" value="Bac_transf"/>
    <property type="match status" value="1"/>
</dbReference>
<protein>
    <submittedName>
        <fullName evidence="9">Polyprenyl glycosylphosphotransferase</fullName>
    </submittedName>
</protein>
<dbReference type="PANTHER" id="PTHR30576:SF10">
    <property type="entry name" value="SLL5057 PROTEIN"/>
    <property type="match status" value="1"/>
</dbReference>
<keyword evidence="10" id="KW-1185">Reference proteome</keyword>
<evidence type="ECO:0000313" key="9">
    <source>
        <dbReference type="EMBL" id="GGG29151.1"/>
    </source>
</evidence>
<feature type="transmembrane region" description="Helical" evidence="7">
    <location>
        <begin position="303"/>
        <end position="327"/>
    </location>
</feature>
<proteinExistence type="inferred from homology"/>
<keyword evidence="3" id="KW-0808">Transferase</keyword>
<dbReference type="Proteomes" id="UP000654257">
    <property type="component" value="Unassembled WGS sequence"/>
</dbReference>
<comment type="caution">
    <text evidence="9">The sequence shown here is derived from an EMBL/GenBank/DDBJ whole genome shotgun (WGS) entry which is preliminary data.</text>
</comment>
<keyword evidence="5 7" id="KW-1133">Transmembrane helix</keyword>
<evidence type="ECO:0000256" key="7">
    <source>
        <dbReference type="SAM" id="Phobius"/>
    </source>
</evidence>